<evidence type="ECO:0000313" key="2">
    <source>
        <dbReference type="Proteomes" id="UP000054630"/>
    </source>
</evidence>
<dbReference type="EMBL" id="JYDL01000053">
    <property type="protein sequence ID" value="KRX19979.1"/>
    <property type="molecule type" value="Genomic_DNA"/>
</dbReference>
<accession>A0A0V0RZN7</accession>
<feature type="non-terminal residue" evidence="1">
    <location>
        <position position="66"/>
    </location>
</feature>
<keyword evidence="2" id="KW-1185">Reference proteome</keyword>
<sequence length="66" mass="7859">LYFSYLNFRILFNLYRLFHLLKIIVALITLKVVERFFTSCLSLLYISSHAPRLQKTSHCYMLNNTG</sequence>
<comment type="caution">
    <text evidence="1">The sequence shown here is derived from an EMBL/GenBank/DDBJ whole genome shotgun (WGS) entry which is preliminary data.</text>
</comment>
<feature type="non-terminal residue" evidence="1">
    <location>
        <position position="1"/>
    </location>
</feature>
<organism evidence="1 2">
    <name type="scientific">Trichinella nelsoni</name>
    <dbReference type="NCBI Taxonomy" id="6336"/>
    <lineage>
        <taxon>Eukaryota</taxon>
        <taxon>Metazoa</taxon>
        <taxon>Ecdysozoa</taxon>
        <taxon>Nematoda</taxon>
        <taxon>Enoplea</taxon>
        <taxon>Dorylaimia</taxon>
        <taxon>Trichinellida</taxon>
        <taxon>Trichinellidae</taxon>
        <taxon>Trichinella</taxon>
    </lineage>
</organism>
<evidence type="ECO:0000313" key="1">
    <source>
        <dbReference type="EMBL" id="KRX19979.1"/>
    </source>
</evidence>
<reference evidence="1 2" key="1">
    <citation type="submission" date="2015-01" db="EMBL/GenBank/DDBJ databases">
        <title>Evolution of Trichinella species and genotypes.</title>
        <authorList>
            <person name="Korhonen P.K."/>
            <person name="Edoardo P."/>
            <person name="Giuseppe L.R."/>
            <person name="Gasser R.B."/>
        </authorList>
    </citation>
    <scope>NUCLEOTIDE SEQUENCE [LARGE SCALE GENOMIC DNA]</scope>
    <source>
        <strain evidence="1">ISS37</strain>
    </source>
</reference>
<name>A0A0V0RZN7_9BILA</name>
<dbReference type="Proteomes" id="UP000054630">
    <property type="component" value="Unassembled WGS sequence"/>
</dbReference>
<gene>
    <name evidence="1" type="ORF">T07_8635</name>
</gene>
<protein>
    <submittedName>
        <fullName evidence="1">Uncharacterized protein</fullName>
    </submittedName>
</protein>
<proteinExistence type="predicted"/>
<dbReference type="AlphaFoldDB" id="A0A0V0RZN7"/>